<feature type="domain" description="Penicillin-binding protein transpeptidase" evidence="8">
    <location>
        <begin position="62"/>
        <end position="276"/>
    </location>
</feature>
<keyword evidence="5" id="KW-0378">Hydrolase</keyword>
<dbReference type="Proteomes" id="UP000658720">
    <property type="component" value="Unassembled WGS sequence"/>
</dbReference>
<name>A0ABR9VM80_9SYNC</name>
<sequence length="289" mass="33290">MNQIIYLANFVTAFLTCMSLILWEKNPSLASQLNMTINTKNPIYLAKNIDCGKHFRDLGVQGSILVVDQENKQILAHNPQRNETYFPVASTFKILNSLIAVESGVIQDEISVLTWDGIERELPQWNRDLNLREAFKISAVWFYQVLARRVGHARMEAWITKVGYGNQQIGTEENIDQFWLNGTLQATPQEQIQLLRRLHGNQLPFSERTVAIVKDIMITEKTPEYIIRAKTGWFGFGDYSRPNIGWYFGYVEKEDNVYFFATNIDIHAENDGPARLQLTRRCLTDLAIL</sequence>
<keyword evidence="7" id="KW-0812">Transmembrane</keyword>
<dbReference type="NCBIfam" id="NF012161">
    <property type="entry name" value="bla_class_D_main"/>
    <property type="match status" value="1"/>
</dbReference>
<keyword evidence="7" id="KW-0472">Membrane</keyword>
<evidence type="ECO:0000313" key="10">
    <source>
        <dbReference type="Proteomes" id="UP000658720"/>
    </source>
</evidence>
<evidence type="ECO:0000256" key="5">
    <source>
        <dbReference type="ARBA" id="ARBA00022801"/>
    </source>
</evidence>
<gene>
    <name evidence="9" type="primary">blaOXA</name>
    <name evidence="9" type="ORF">IQ217_00980</name>
</gene>
<dbReference type="Gene3D" id="3.40.710.10">
    <property type="entry name" value="DD-peptidase/beta-lactamase superfamily"/>
    <property type="match status" value="1"/>
</dbReference>
<keyword evidence="10" id="KW-1185">Reference proteome</keyword>
<evidence type="ECO:0000256" key="3">
    <source>
        <dbReference type="ARBA" id="ARBA00012865"/>
    </source>
</evidence>
<reference evidence="9 10" key="1">
    <citation type="submission" date="2020-10" db="EMBL/GenBank/DDBJ databases">
        <authorList>
            <person name="Castelo-Branco R."/>
            <person name="Eusebio N."/>
            <person name="Adriana R."/>
            <person name="Vieira A."/>
            <person name="Brugerolle De Fraissinette N."/>
            <person name="Rezende De Castro R."/>
            <person name="Schneider M.P."/>
            <person name="Vasconcelos V."/>
            <person name="Leao P.N."/>
        </authorList>
    </citation>
    <scope>NUCLEOTIDE SEQUENCE [LARGE SCALE GENOMIC DNA]</scope>
    <source>
        <strain evidence="9 10">LEGE 00031</strain>
    </source>
</reference>
<dbReference type="InterPro" id="IPR050515">
    <property type="entry name" value="Beta-lactam/transpept"/>
</dbReference>
<evidence type="ECO:0000313" key="9">
    <source>
        <dbReference type="EMBL" id="MBE9252447.1"/>
    </source>
</evidence>
<dbReference type="SUPFAM" id="SSF56601">
    <property type="entry name" value="beta-lactamase/transpeptidase-like"/>
    <property type="match status" value="1"/>
</dbReference>
<accession>A0ABR9VM80</accession>
<evidence type="ECO:0000256" key="2">
    <source>
        <dbReference type="ARBA" id="ARBA00007898"/>
    </source>
</evidence>
<evidence type="ECO:0000256" key="7">
    <source>
        <dbReference type="SAM" id="Phobius"/>
    </source>
</evidence>
<dbReference type="EMBL" id="JADEVV010000002">
    <property type="protein sequence ID" value="MBE9252447.1"/>
    <property type="molecule type" value="Genomic_DNA"/>
</dbReference>
<comment type="catalytic activity">
    <reaction evidence="1">
        <text>a beta-lactam + H2O = a substituted beta-amino acid</text>
        <dbReference type="Rhea" id="RHEA:20401"/>
        <dbReference type="ChEBI" id="CHEBI:15377"/>
        <dbReference type="ChEBI" id="CHEBI:35627"/>
        <dbReference type="ChEBI" id="CHEBI:140347"/>
        <dbReference type="EC" id="3.5.2.6"/>
    </reaction>
</comment>
<evidence type="ECO:0000259" key="8">
    <source>
        <dbReference type="Pfam" id="PF00905"/>
    </source>
</evidence>
<dbReference type="InterPro" id="IPR012338">
    <property type="entry name" value="Beta-lactam/transpept-like"/>
</dbReference>
<dbReference type="PANTHER" id="PTHR30627:SF6">
    <property type="entry name" value="BETA-LACTAMASE YBXI-RELATED"/>
    <property type="match status" value="1"/>
</dbReference>
<protein>
    <recommendedName>
        <fullName evidence="3">beta-lactamase</fullName>
        <ecNumber evidence="3">3.5.2.6</ecNumber>
    </recommendedName>
</protein>
<organism evidence="9 10">
    <name type="scientific">Synechocystis salina LEGE 00031</name>
    <dbReference type="NCBI Taxonomy" id="1828736"/>
    <lineage>
        <taxon>Bacteria</taxon>
        <taxon>Bacillati</taxon>
        <taxon>Cyanobacteriota</taxon>
        <taxon>Cyanophyceae</taxon>
        <taxon>Synechococcales</taxon>
        <taxon>Merismopediaceae</taxon>
        <taxon>Synechocystis</taxon>
    </lineage>
</organism>
<keyword evidence="6" id="KW-0046">Antibiotic resistance</keyword>
<comment type="similarity">
    <text evidence="2">Belongs to the class-D beta-lactamase family.</text>
</comment>
<keyword evidence="4" id="KW-0732">Signal</keyword>
<dbReference type="EC" id="3.5.2.6" evidence="3"/>
<comment type="caution">
    <text evidence="9">The sequence shown here is derived from an EMBL/GenBank/DDBJ whole genome shotgun (WGS) entry which is preliminary data.</text>
</comment>
<evidence type="ECO:0000256" key="4">
    <source>
        <dbReference type="ARBA" id="ARBA00022729"/>
    </source>
</evidence>
<feature type="transmembrane region" description="Helical" evidence="7">
    <location>
        <begin position="6"/>
        <end position="23"/>
    </location>
</feature>
<evidence type="ECO:0000256" key="6">
    <source>
        <dbReference type="ARBA" id="ARBA00023251"/>
    </source>
</evidence>
<evidence type="ECO:0000256" key="1">
    <source>
        <dbReference type="ARBA" id="ARBA00001526"/>
    </source>
</evidence>
<dbReference type="Pfam" id="PF00905">
    <property type="entry name" value="Transpeptidase"/>
    <property type="match status" value="1"/>
</dbReference>
<keyword evidence="7" id="KW-1133">Transmembrane helix</keyword>
<dbReference type="InterPro" id="IPR001460">
    <property type="entry name" value="PCN-bd_Tpept"/>
</dbReference>
<dbReference type="PANTHER" id="PTHR30627">
    <property type="entry name" value="PEPTIDOGLYCAN D,D-TRANSPEPTIDASE"/>
    <property type="match status" value="1"/>
</dbReference>
<proteinExistence type="inferred from homology"/>